<dbReference type="OrthoDB" id="9806637at2"/>
<protein>
    <recommendedName>
        <fullName evidence="6">Ribosomal RNA small subunit methyltransferase H</fullName>
        <ecNumber evidence="6">2.1.1.199</ecNumber>
    </recommendedName>
    <alternativeName>
        <fullName evidence="6">16S rRNA m(4)C1402 methyltransferase</fullName>
    </alternativeName>
    <alternativeName>
        <fullName evidence="6">rRNA (cytosine-N(4)-)-methyltransferase RsmH</fullName>
    </alternativeName>
</protein>
<proteinExistence type="inferred from homology"/>
<feature type="binding site" evidence="6">
    <location>
        <position position="40"/>
    </location>
    <ligand>
        <name>S-adenosyl-L-methionine</name>
        <dbReference type="ChEBI" id="CHEBI:59789"/>
    </ligand>
</feature>
<evidence type="ECO:0000256" key="1">
    <source>
        <dbReference type="ARBA" id="ARBA00010396"/>
    </source>
</evidence>
<dbReference type="InterPro" id="IPR002903">
    <property type="entry name" value="RsmH"/>
</dbReference>
<sequence length="297" mass="32535">MLHEIEDLLANASTVLDCTLGGGGHSAAFLERGMRVTGVDRDPRALASARERLADYERAGQFRALLGNYADLSGAGLADVEKFDGILLDLGVSSHQFDDLSRGFSFREGAPLDMRMGTDADLDAAELLNTIDEVDLSALLRAYADEPRAARMAREIIRRRERRPFATADDLVDAIRAVLGPRSGAPDFARIFQAVRIAVNDELAGLERALPALRERLTPGGVLAIISYHSGEDRLVKNAFRDWSASCTCPPRLMMCACRGVPLGETLTRRPVNATDDEVESNTRARSARLRAWRLAR</sequence>
<dbReference type="Proteomes" id="UP000076404">
    <property type="component" value="Chromosome"/>
</dbReference>
<dbReference type="GO" id="GO:0071424">
    <property type="term" value="F:rRNA (cytosine-N4-)-methyltransferase activity"/>
    <property type="evidence" value="ECO:0007669"/>
    <property type="project" value="UniProtKB-UniRule"/>
</dbReference>
<organism evidence="7 8">
    <name type="scientific">Gemmatimonas phototrophica</name>
    <dbReference type="NCBI Taxonomy" id="1379270"/>
    <lineage>
        <taxon>Bacteria</taxon>
        <taxon>Pseudomonadati</taxon>
        <taxon>Gemmatimonadota</taxon>
        <taxon>Gemmatimonadia</taxon>
        <taxon>Gemmatimonadales</taxon>
        <taxon>Gemmatimonadaceae</taxon>
        <taxon>Gemmatimonas</taxon>
    </lineage>
</organism>
<keyword evidence="4 6" id="KW-0808">Transferase</keyword>
<comment type="subcellular location">
    <subcellularLocation>
        <location evidence="6">Cytoplasm</location>
    </subcellularLocation>
</comment>
<gene>
    <name evidence="6" type="primary">rsmH</name>
    <name evidence="7" type="ORF">GEMMAAP_07735</name>
</gene>
<dbReference type="PIRSF" id="PIRSF004486">
    <property type="entry name" value="MraW"/>
    <property type="match status" value="1"/>
</dbReference>
<accession>A0A145Q2M0</accession>
<dbReference type="InterPro" id="IPR023397">
    <property type="entry name" value="SAM-dep_MeTrfase_MraW_recog"/>
</dbReference>
<dbReference type="eggNOG" id="COG0275">
    <property type="taxonomic scope" value="Bacteria"/>
</dbReference>
<dbReference type="Gene3D" id="1.10.150.170">
    <property type="entry name" value="Putative methyltransferase TM0872, insert domain"/>
    <property type="match status" value="1"/>
</dbReference>
<feature type="binding site" evidence="6">
    <location>
        <begin position="23"/>
        <end position="25"/>
    </location>
    <ligand>
        <name>S-adenosyl-L-methionine</name>
        <dbReference type="ChEBI" id="CHEBI:59789"/>
    </ligand>
</feature>
<name>A0A145Q2M0_9BACT</name>
<keyword evidence="6" id="KW-0963">Cytoplasm</keyword>
<evidence type="ECO:0000313" key="8">
    <source>
        <dbReference type="Proteomes" id="UP000076404"/>
    </source>
</evidence>
<keyword evidence="5 6" id="KW-0949">S-adenosyl-L-methionine</keyword>
<feature type="binding site" evidence="6">
    <location>
        <position position="69"/>
    </location>
    <ligand>
        <name>S-adenosyl-L-methionine</name>
        <dbReference type="ChEBI" id="CHEBI:59789"/>
    </ligand>
</feature>
<dbReference type="PANTHER" id="PTHR11265:SF0">
    <property type="entry name" value="12S RRNA N4-METHYLCYTIDINE METHYLTRANSFERASE"/>
    <property type="match status" value="1"/>
</dbReference>
<comment type="catalytic activity">
    <reaction evidence="6">
        <text>cytidine(1402) in 16S rRNA + S-adenosyl-L-methionine = N(4)-methylcytidine(1402) in 16S rRNA + S-adenosyl-L-homocysteine + H(+)</text>
        <dbReference type="Rhea" id="RHEA:42928"/>
        <dbReference type="Rhea" id="RHEA-COMP:10286"/>
        <dbReference type="Rhea" id="RHEA-COMP:10287"/>
        <dbReference type="ChEBI" id="CHEBI:15378"/>
        <dbReference type="ChEBI" id="CHEBI:57856"/>
        <dbReference type="ChEBI" id="CHEBI:59789"/>
        <dbReference type="ChEBI" id="CHEBI:74506"/>
        <dbReference type="ChEBI" id="CHEBI:82748"/>
        <dbReference type="EC" id="2.1.1.199"/>
    </reaction>
</comment>
<feature type="binding site" evidence="6">
    <location>
        <position position="96"/>
    </location>
    <ligand>
        <name>S-adenosyl-L-methionine</name>
        <dbReference type="ChEBI" id="CHEBI:59789"/>
    </ligand>
</feature>
<evidence type="ECO:0000256" key="2">
    <source>
        <dbReference type="ARBA" id="ARBA00022552"/>
    </source>
</evidence>
<dbReference type="CDD" id="cd02440">
    <property type="entry name" value="AdoMet_MTases"/>
    <property type="match status" value="1"/>
</dbReference>
<dbReference type="NCBIfam" id="TIGR00006">
    <property type="entry name" value="16S rRNA (cytosine(1402)-N(4))-methyltransferase RsmH"/>
    <property type="match status" value="1"/>
</dbReference>
<dbReference type="STRING" id="1379270.GEMMAAP_07735"/>
<dbReference type="GO" id="GO:0070475">
    <property type="term" value="P:rRNA base methylation"/>
    <property type="evidence" value="ECO:0007669"/>
    <property type="project" value="UniProtKB-UniRule"/>
</dbReference>
<evidence type="ECO:0000256" key="5">
    <source>
        <dbReference type="ARBA" id="ARBA00022691"/>
    </source>
</evidence>
<dbReference type="HAMAP" id="MF_01007">
    <property type="entry name" value="16SrRNA_methyltr_H"/>
    <property type="match status" value="1"/>
</dbReference>
<evidence type="ECO:0000256" key="4">
    <source>
        <dbReference type="ARBA" id="ARBA00022679"/>
    </source>
</evidence>
<dbReference type="PANTHER" id="PTHR11265">
    <property type="entry name" value="S-ADENOSYL-METHYLTRANSFERASE MRAW"/>
    <property type="match status" value="1"/>
</dbReference>
<keyword evidence="3 6" id="KW-0489">Methyltransferase</keyword>
<evidence type="ECO:0000256" key="6">
    <source>
        <dbReference type="HAMAP-Rule" id="MF_01007"/>
    </source>
</evidence>
<dbReference type="Pfam" id="PF01795">
    <property type="entry name" value="Methyltransf_5"/>
    <property type="match status" value="1"/>
</dbReference>
<evidence type="ECO:0000313" key="7">
    <source>
        <dbReference type="EMBL" id="AMW06661.1"/>
    </source>
</evidence>
<dbReference type="AlphaFoldDB" id="A0A145Q2M0"/>
<dbReference type="KEGG" id="gph:GEMMAAP_07735"/>
<dbReference type="EC" id="2.1.1.199" evidence="6"/>
<reference evidence="7 8" key="2">
    <citation type="journal article" date="2016" name="Environ. Microbiol. Rep.">
        <title>Metagenomic evidence for the presence of phototrophic Gemmatimonadetes bacteria in diverse environments.</title>
        <authorList>
            <person name="Zeng Y."/>
            <person name="Baumbach J."/>
            <person name="Barbosa E.G."/>
            <person name="Azevedo V."/>
            <person name="Zhang C."/>
            <person name="Koblizek M."/>
        </authorList>
    </citation>
    <scope>NUCLEOTIDE SEQUENCE [LARGE SCALE GENOMIC DNA]</scope>
    <source>
        <strain evidence="7 8">AP64</strain>
    </source>
</reference>
<dbReference type="InterPro" id="IPR029063">
    <property type="entry name" value="SAM-dependent_MTases_sf"/>
</dbReference>
<feature type="binding site" evidence="6">
    <location>
        <position position="89"/>
    </location>
    <ligand>
        <name>S-adenosyl-L-methionine</name>
        <dbReference type="ChEBI" id="CHEBI:59789"/>
    </ligand>
</feature>
<keyword evidence="8" id="KW-1185">Reference proteome</keyword>
<comment type="function">
    <text evidence="6">Specifically methylates the N4 position of cytidine in position 1402 (C1402) of 16S rRNA.</text>
</comment>
<evidence type="ECO:0000256" key="3">
    <source>
        <dbReference type="ARBA" id="ARBA00022603"/>
    </source>
</evidence>
<reference evidence="7 8" key="1">
    <citation type="journal article" date="2014" name="Proc. Natl. Acad. Sci. U.S.A.">
        <title>Functional type 2 photosynthetic reaction centers found in the rare bacterial phylum Gemmatimonadetes.</title>
        <authorList>
            <person name="Zeng Y."/>
            <person name="Feng F."/>
            <person name="Medova H."/>
            <person name="Dean J."/>
            <person name="Koblizek M."/>
        </authorList>
    </citation>
    <scope>NUCLEOTIDE SEQUENCE [LARGE SCALE GENOMIC DNA]</scope>
    <source>
        <strain evidence="7 8">AP64</strain>
    </source>
</reference>
<keyword evidence="2 6" id="KW-0698">rRNA processing</keyword>
<dbReference type="SUPFAM" id="SSF53335">
    <property type="entry name" value="S-adenosyl-L-methionine-dependent methyltransferases"/>
    <property type="match status" value="1"/>
</dbReference>
<comment type="similarity">
    <text evidence="1 6">Belongs to the methyltransferase superfamily. RsmH family.</text>
</comment>
<dbReference type="SUPFAM" id="SSF81799">
    <property type="entry name" value="Putative methyltransferase TM0872, insert domain"/>
    <property type="match status" value="1"/>
</dbReference>
<dbReference type="EMBL" id="CP011454">
    <property type="protein sequence ID" value="AMW06661.1"/>
    <property type="molecule type" value="Genomic_DNA"/>
</dbReference>
<dbReference type="GO" id="GO:0005737">
    <property type="term" value="C:cytoplasm"/>
    <property type="evidence" value="ECO:0007669"/>
    <property type="project" value="UniProtKB-SubCell"/>
</dbReference>
<dbReference type="Gene3D" id="3.40.50.150">
    <property type="entry name" value="Vaccinia Virus protein VP39"/>
    <property type="match status" value="1"/>
</dbReference>